<dbReference type="AlphaFoldDB" id="A0A1J1IV29"/>
<dbReference type="InterPro" id="IPR000971">
    <property type="entry name" value="Globin"/>
</dbReference>
<dbReference type="PANTHER" id="PTHR47217">
    <property type="entry name" value="GLOBIN-LIKE PROTEIN"/>
    <property type="match status" value="1"/>
</dbReference>
<dbReference type="STRING" id="568069.A0A1J1IV29"/>
<sequence>MNDSKSYPTPSLHVLTPEEIVLVKDSWKIPSANAVDSAELIFYTFLSRYPEHQKRFVRFKDKPLNELKGSPFFRAHASRIYNVFDSVIDGIGKDPENKEVMSFIAESGIFHAKKKVTKQAHAELRVVLVEILNDVCKLDEKGNVAWSKLLDIFYHVMFECIDGRSEQFNY</sequence>
<keyword evidence="5" id="KW-0408">Iron</keyword>
<name>A0A1J1IV29_9DIPT</name>
<dbReference type="InterPro" id="IPR009050">
    <property type="entry name" value="Globin-like_sf"/>
</dbReference>
<dbReference type="PANTHER" id="PTHR47217:SF1">
    <property type="entry name" value="GLOBIN-LIKE PROTEIN"/>
    <property type="match status" value="1"/>
</dbReference>
<dbReference type="OrthoDB" id="7779786at2759"/>
<evidence type="ECO:0000256" key="6">
    <source>
        <dbReference type="RuleBase" id="RU000356"/>
    </source>
</evidence>
<dbReference type="CDD" id="cd01040">
    <property type="entry name" value="Mb-like"/>
    <property type="match status" value="1"/>
</dbReference>
<keyword evidence="2 6" id="KW-0349">Heme</keyword>
<dbReference type="GO" id="GO:0005344">
    <property type="term" value="F:oxygen carrier activity"/>
    <property type="evidence" value="ECO:0007669"/>
    <property type="project" value="UniProtKB-KW"/>
</dbReference>
<evidence type="ECO:0000256" key="1">
    <source>
        <dbReference type="ARBA" id="ARBA00022448"/>
    </source>
</evidence>
<protein>
    <submittedName>
        <fullName evidence="8">CLUMA_CG015163, isoform A</fullName>
    </submittedName>
</protein>
<dbReference type="GO" id="GO:0019825">
    <property type="term" value="F:oxygen binding"/>
    <property type="evidence" value="ECO:0007669"/>
    <property type="project" value="InterPro"/>
</dbReference>
<keyword evidence="1 6" id="KW-0813">Transport</keyword>
<evidence type="ECO:0000256" key="3">
    <source>
        <dbReference type="ARBA" id="ARBA00022621"/>
    </source>
</evidence>
<dbReference type="InterPro" id="IPR012292">
    <property type="entry name" value="Globin/Proto"/>
</dbReference>
<keyword evidence="4" id="KW-0479">Metal-binding</keyword>
<dbReference type="PROSITE" id="PS01033">
    <property type="entry name" value="GLOBIN"/>
    <property type="match status" value="1"/>
</dbReference>
<dbReference type="SUPFAM" id="SSF46458">
    <property type="entry name" value="Globin-like"/>
    <property type="match status" value="1"/>
</dbReference>
<evidence type="ECO:0000256" key="4">
    <source>
        <dbReference type="ARBA" id="ARBA00022723"/>
    </source>
</evidence>
<dbReference type="Proteomes" id="UP000183832">
    <property type="component" value="Unassembled WGS sequence"/>
</dbReference>
<dbReference type="GO" id="GO:0046872">
    <property type="term" value="F:metal ion binding"/>
    <property type="evidence" value="ECO:0007669"/>
    <property type="project" value="UniProtKB-KW"/>
</dbReference>
<comment type="similarity">
    <text evidence="6">Belongs to the globin family.</text>
</comment>
<keyword evidence="3 6" id="KW-0561">Oxygen transport</keyword>
<gene>
    <name evidence="8" type="primary">putative Globin CTT-Z</name>
    <name evidence="8" type="ORF">CLUMA_CG015163</name>
</gene>
<proteinExistence type="inferred from homology"/>
<dbReference type="Gene3D" id="1.10.490.10">
    <property type="entry name" value="Globins"/>
    <property type="match status" value="1"/>
</dbReference>
<evidence type="ECO:0000313" key="9">
    <source>
        <dbReference type="Proteomes" id="UP000183832"/>
    </source>
</evidence>
<evidence type="ECO:0000313" key="8">
    <source>
        <dbReference type="EMBL" id="CRL02393.1"/>
    </source>
</evidence>
<feature type="domain" description="Globin" evidence="7">
    <location>
        <begin position="14"/>
        <end position="162"/>
    </location>
</feature>
<dbReference type="InterPro" id="IPR044399">
    <property type="entry name" value="Mb-like_M"/>
</dbReference>
<dbReference type="EMBL" id="CVRI01000057">
    <property type="protein sequence ID" value="CRL02393.1"/>
    <property type="molecule type" value="Genomic_DNA"/>
</dbReference>
<keyword evidence="9" id="KW-1185">Reference proteome</keyword>
<reference evidence="8 9" key="1">
    <citation type="submission" date="2015-04" db="EMBL/GenBank/DDBJ databases">
        <authorList>
            <person name="Syromyatnikov M.Y."/>
            <person name="Popov V.N."/>
        </authorList>
    </citation>
    <scope>NUCLEOTIDE SEQUENCE [LARGE SCALE GENOMIC DNA]</scope>
</reference>
<dbReference type="Pfam" id="PF00042">
    <property type="entry name" value="Globin"/>
    <property type="match status" value="1"/>
</dbReference>
<accession>A0A1J1IV29</accession>
<evidence type="ECO:0000256" key="2">
    <source>
        <dbReference type="ARBA" id="ARBA00022617"/>
    </source>
</evidence>
<dbReference type="GO" id="GO:0020037">
    <property type="term" value="F:heme binding"/>
    <property type="evidence" value="ECO:0007669"/>
    <property type="project" value="InterPro"/>
</dbReference>
<organism evidence="8 9">
    <name type="scientific">Clunio marinus</name>
    <dbReference type="NCBI Taxonomy" id="568069"/>
    <lineage>
        <taxon>Eukaryota</taxon>
        <taxon>Metazoa</taxon>
        <taxon>Ecdysozoa</taxon>
        <taxon>Arthropoda</taxon>
        <taxon>Hexapoda</taxon>
        <taxon>Insecta</taxon>
        <taxon>Pterygota</taxon>
        <taxon>Neoptera</taxon>
        <taxon>Endopterygota</taxon>
        <taxon>Diptera</taxon>
        <taxon>Nematocera</taxon>
        <taxon>Chironomoidea</taxon>
        <taxon>Chironomidae</taxon>
        <taxon>Clunio</taxon>
    </lineage>
</organism>
<evidence type="ECO:0000256" key="5">
    <source>
        <dbReference type="ARBA" id="ARBA00023004"/>
    </source>
</evidence>
<evidence type="ECO:0000259" key="7">
    <source>
        <dbReference type="PROSITE" id="PS01033"/>
    </source>
</evidence>